<dbReference type="InterPro" id="IPR036322">
    <property type="entry name" value="WD40_repeat_dom_sf"/>
</dbReference>
<dbReference type="VEuPathDB" id="TrichDB:TRFO_13464"/>
<accession>A0A1J4KY23</accession>
<dbReference type="EMBL" id="MLAK01000145">
    <property type="protein sequence ID" value="OHT16135.1"/>
    <property type="molecule type" value="Genomic_DNA"/>
</dbReference>
<dbReference type="PROSITE" id="PS50892">
    <property type="entry name" value="V_SNARE"/>
    <property type="match status" value="1"/>
</dbReference>
<evidence type="ECO:0000259" key="2">
    <source>
        <dbReference type="PROSITE" id="PS50892"/>
    </source>
</evidence>
<sequence>MFKAFESVPKTTEQQKNTKLSKIEIERESLVTCAAFENRFKLIAAGLASGRVILYNKDGNSMISSDTISVPICSILPCQNSTSFLSISSNSMLQSCINQYIPLMKNINAQIPEDKSIVAHWIYHENQIRVRAATVPFDISLFAISPSQPEYAIVVCTDGTISGFSIEDLKLTNLYIDAFKGKKISSICCQRDLVFYIAHESIERLLVSSLEISQYSKEVVTSLDVINENAATIYPDGTAKLLKKGKPSVVVNRIQDHACVYASMITSDSWVCVFRSVNGDKIMLNGKEHLSLENDFIVPNLITEYGDPFEKSSPKFSGFLTTNGKLISLDSTIPEKNIFLPGFTNPLPFFSNNSFFIVDFLENGMNIHNFNNFNYYLTNNYTTNKILTCKNSIFVIHHENEIDLIDPKSKDISVFYPLSSQPRVVQQNKFFLDIALEDGSIISMNLQNEGFAFNVIEIPKFKPNVKLWRRVLKSDDTISFVLVNKKNKIITEANQKQKQHKKLTNKKKAKGKKEIVSIEVIDSKGCVSMEGALLVIYQKQLKLKDLNKCKTLKKKNLHKTVIDYTILDFGALLVQYEDSAEIFPLPDISSDSLGKMTYPPEVTKVSIVPNSGICLFFPTCIQFYTVTEGLNTFVPLIVNECPVIAEKPIRSMLGLVSKKPPTLSETDASFKRERAAGVMSETQDIMQELLVQAKLRSEELSQMEEKSNLIAQRAKQFYENAKKMNEGFK</sequence>
<comment type="caution">
    <text evidence="3">The sequence shown here is derived from an EMBL/GenBank/DDBJ whole genome shotgun (WGS) entry which is preliminary data.</text>
</comment>
<dbReference type="SUPFAM" id="SSF58038">
    <property type="entry name" value="SNARE fusion complex"/>
    <property type="match status" value="1"/>
</dbReference>
<feature type="domain" description="V-SNARE coiled-coil homology" evidence="2">
    <location>
        <begin position="671"/>
        <end position="729"/>
    </location>
</feature>
<organism evidence="3 4">
    <name type="scientific">Tritrichomonas foetus</name>
    <dbReference type="NCBI Taxonomy" id="1144522"/>
    <lineage>
        <taxon>Eukaryota</taxon>
        <taxon>Metamonada</taxon>
        <taxon>Parabasalia</taxon>
        <taxon>Tritrichomonadida</taxon>
        <taxon>Tritrichomonadidae</taxon>
        <taxon>Tritrichomonas</taxon>
    </lineage>
</organism>
<dbReference type="RefSeq" id="XP_068369271.1">
    <property type="nucleotide sequence ID" value="XM_068497266.1"/>
</dbReference>
<dbReference type="Proteomes" id="UP000179807">
    <property type="component" value="Unassembled WGS sequence"/>
</dbReference>
<protein>
    <recommendedName>
        <fullName evidence="2">V-SNARE coiled-coil homology domain-containing protein</fullName>
    </recommendedName>
</protein>
<name>A0A1J4KY23_9EUKA</name>
<dbReference type="Gene3D" id="1.20.5.110">
    <property type="match status" value="1"/>
</dbReference>
<evidence type="ECO:0000313" key="3">
    <source>
        <dbReference type="EMBL" id="OHT16135.1"/>
    </source>
</evidence>
<keyword evidence="1" id="KW-0175">Coiled coil</keyword>
<gene>
    <name evidence="3" type="ORF">TRFO_13464</name>
</gene>
<dbReference type="AlphaFoldDB" id="A0A1J4KY23"/>
<dbReference type="GeneID" id="94831970"/>
<evidence type="ECO:0000256" key="1">
    <source>
        <dbReference type="PROSITE-ProRule" id="PRU00290"/>
    </source>
</evidence>
<evidence type="ECO:0000313" key="4">
    <source>
        <dbReference type="Proteomes" id="UP000179807"/>
    </source>
</evidence>
<dbReference type="SUPFAM" id="SSF50978">
    <property type="entry name" value="WD40 repeat-like"/>
    <property type="match status" value="1"/>
</dbReference>
<keyword evidence="4" id="KW-1185">Reference proteome</keyword>
<reference evidence="3" key="1">
    <citation type="submission" date="2016-10" db="EMBL/GenBank/DDBJ databases">
        <authorList>
            <person name="Benchimol M."/>
            <person name="Almeida L.G."/>
            <person name="Vasconcelos A.T."/>
            <person name="Perreira-Neves A."/>
            <person name="Rosa I.A."/>
            <person name="Tasca T."/>
            <person name="Bogo M.R."/>
            <person name="de Souza W."/>
        </authorList>
    </citation>
    <scope>NUCLEOTIDE SEQUENCE [LARGE SCALE GENOMIC DNA]</scope>
    <source>
        <strain evidence="3">K</strain>
    </source>
</reference>
<dbReference type="InterPro" id="IPR042855">
    <property type="entry name" value="V_SNARE_CC"/>
</dbReference>
<proteinExistence type="predicted"/>